<dbReference type="EMBL" id="JAHTBI010000027">
    <property type="protein sequence ID" value="MBV6287097.1"/>
    <property type="molecule type" value="Genomic_DNA"/>
</dbReference>
<reference evidence="1" key="1">
    <citation type="journal article" date="2022" name="Int. J. Syst. Evol. Microbiol.">
        <title>Pseudomonas aegrilactucae sp. nov. and Pseudomonas morbosilactucae sp. nov., pathogens causing bacterial rot of lettuce in Japan.</title>
        <authorList>
            <person name="Sawada H."/>
            <person name="Fujikawa T."/>
            <person name="Satou M."/>
        </authorList>
    </citation>
    <scope>NUCLEOTIDE SEQUENCE</scope>
    <source>
        <strain evidence="1">MAFF 301350</strain>
    </source>
</reference>
<evidence type="ECO:0000313" key="2">
    <source>
        <dbReference type="Proteomes" id="UP001106592"/>
    </source>
</evidence>
<keyword evidence="2" id="KW-1185">Reference proteome</keyword>
<protein>
    <submittedName>
        <fullName evidence="1">Uncharacterized protein</fullName>
    </submittedName>
</protein>
<dbReference type="AlphaFoldDB" id="A0A9Q2XJ21"/>
<reference evidence="1" key="2">
    <citation type="journal article" date="2023" name="Plant Pathol.">
        <title>Dismantling and reorganizing Pseudomonas marginalis sensu#lato.</title>
        <authorList>
            <person name="Sawada H."/>
            <person name="Fujikawa T."/>
            <person name="Satou M."/>
        </authorList>
    </citation>
    <scope>NUCLEOTIDE SEQUENCE</scope>
    <source>
        <strain evidence="1">MAFF 301350</strain>
    </source>
</reference>
<comment type="caution">
    <text evidence="1">The sequence shown here is derived from an EMBL/GenBank/DDBJ whole genome shotgun (WGS) entry which is preliminary data.</text>
</comment>
<proteinExistence type="predicted"/>
<dbReference type="Proteomes" id="UP001106592">
    <property type="component" value="Unassembled WGS sequence"/>
</dbReference>
<evidence type="ECO:0000313" key="1">
    <source>
        <dbReference type="EMBL" id="MBV6287097.1"/>
    </source>
</evidence>
<sequence>MRQSAQLTLSAPTPEGTTMVSYRHLLEEHLLARGILEIIDDFFSTKASHCASGRWSMPSSPPSLFDQKHA</sequence>
<organism evidence="1 2">
    <name type="scientific">Pseudomonas aegrilactucae</name>
    <dbReference type="NCBI Taxonomy" id="2854028"/>
    <lineage>
        <taxon>Bacteria</taxon>
        <taxon>Pseudomonadati</taxon>
        <taxon>Pseudomonadota</taxon>
        <taxon>Gammaproteobacteria</taxon>
        <taxon>Pseudomonadales</taxon>
        <taxon>Pseudomonadaceae</taxon>
        <taxon>Pseudomonas</taxon>
    </lineage>
</organism>
<name>A0A9Q2XJ21_9PSED</name>
<accession>A0A9Q2XJ21</accession>
<gene>
    <name evidence="1" type="ORF">KUO17_08630</name>
</gene>